<proteinExistence type="predicted"/>
<dbReference type="EMBL" id="BK016157">
    <property type="protein sequence ID" value="DAF98932.1"/>
    <property type="molecule type" value="Genomic_DNA"/>
</dbReference>
<evidence type="ECO:0000256" key="1">
    <source>
        <dbReference type="SAM" id="MobiDB-lite"/>
    </source>
</evidence>
<sequence length="601" mass="67512">MVRILTKDFTELDLTKGFEFQIEMENPMLEEDHIPSAFSTQISFPPSPVNRRVFEYTPAMFLAPNVKRLEASVWIGGVPFVSGTLVYDGIEDGCLMYTFTEKMVELEGKIWEKSILEFDTGSIPSTLSKFSTPLLINKTHVAIQPYSVISRIPVSGEPGSAGATTGQLTEDDYLYRKKYYNYYNASESFTYNTFIPAIPLRVILAGCSVNVPNDMLLRNGWAELSILGRYHEFLFDDVVKPNRWRDVATSGTRPPSTGKPTRRGSSTPGNNKITDLASFLPDLSFAELIKGLCSMFCSTIFNDGGKVRMIENKDVLGYPVEDWEEKIEDDYSSSEEKAVSYKFGYGDDGISYDTTKLTQNMEDGRVERIQEGNVDGILAHFSSSEDYSVVFDEATGDVYSGRKYDGVVRRQYNPNNGVIVPVTEIAYECDLLYKGAKPVENHVEGADTFDNSTEFMTAGCVPEKLFISDTTFPRSMAAIIEPNDVGKERDNKVYIGVSFEDQFFSNGIFAPISKADFQFVGTEDLTPGGLWEEYHKAFAQWLGKTRQRVAVDVNLTPVELHNFRLYRPVYFRGRKWIVAKLSVTVAAGSDRVSTRGEFIEI</sequence>
<accession>A0A8S5UWW1</accession>
<feature type="region of interest" description="Disordered" evidence="1">
    <location>
        <begin position="246"/>
        <end position="270"/>
    </location>
</feature>
<feature type="compositionally biased region" description="Polar residues" evidence="1">
    <location>
        <begin position="249"/>
        <end position="270"/>
    </location>
</feature>
<evidence type="ECO:0000313" key="2">
    <source>
        <dbReference type="EMBL" id="DAF98932.1"/>
    </source>
</evidence>
<reference evidence="2" key="1">
    <citation type="journal article" date="2021" name="Proc. Natl. Acad. Sci. U.S.A.">
        <title>A Catalog of Tens of Thousands of Viruses from Human Metagenomes Reveals Hidden Associations with Chronic Diseases.</title>
        <authorList>
            <person name="Tisza M.J."/>
            <person name="Buck C.B."/>
        </authorList>
    </citation>
    <scope>NUCLEOTIDE SEQUENCE</scope>
    <source>
        <strain evidence="2">CtzO58</strain>
    </source>
</reference>
<protein>
    <submittedName>
        <fullName evidence="2">Uncharacterized protein</fullName>
    </submittedName>
</protein>
<name>A0A8S5UWW1_9CAUD</name>
<organism evidence="2">
    <name type="scientific">Siphoviridae sp. ctzO58</name>
    <dbReference type="NCBI Taxonomy" id="2825748"/>
    <lineage>
        <taxon>Viruses</taxon>
        <taxon>Duplodnaviria</taxon>
        <taxon>Heunggongvirae</taxon>
        <taxon>Uroviricota</taxon>
        <taxon>Caudoviricetes</taxon>
    </lineage>
</organism>